<dbReference type="SUPFAM" id="SSF53098">
    <property type="entry name" value="Ribonuclease H-like"/>
    <property type="match status" value="1"/>
</dbReference>
<evidence type="ECO:0000256" key="9">
    <source>
        <dbReference type="PROSITE-ProRule" id="PRU00027"/>
    </source>
</evidence>
<dbReference type="SMR" id="B4KJV4"/>
<gene>
    <name evidence="11" type="primary">Dmoj\GI17735</name>
    <name evidence="11" type="ORF">Dmoj_GI17735</name>
</gene>
<dbReference type="InterPro" id="IPR003656">
    <property type="entry name" value="Znf_BED"/>
</dbReference>
<keyword evidence="3 9" id="KW-0863">Zinc-finger</keyword>
<dbReference type="EMBL" id="CH933807">
    <property type="protein sequence ID" value="EDW12557.1"/>
    <property type="molecule type" value="Genomic_DNA"/>
</dbReference>
<evidence type="ECO:0000313" key="11">
    <source>
        <dbReference type="EMBL" id="EDW12557.1"/>
    </source>
</evidence>
<dbReference type="Pfam" id="PF05699">
    <property type="entry name" value="Dimer_Tnp_hAT"/>
    <property type="match status" value="1"/>
</dbReference>
<evidence type="ECO:0000256" key="3">
    <source>
        <dbReference type="ARBA" id="ARBA00022771"/>
    </source>
</evidence>
<dbReference type="GO" id="GO:0003677">
    <property type="term" value="F:DNA binding"/>
    <property type="evidence" value="ECO:0007669"/>
    <property type="project" value="UniProtKB-KW"/>
</dbReference>
<dbReference type="PhylomeDB" id="B4KJV4"/>
<evidence type="ECO:0000256" key="6">
    <source>
        <dbReference type="ARBA" id="ARBA00023125"/>
    </source>
</evidence>
<sequence>MSKKSRVWNFFYKESDTVAICCLCHKNYSRKGRGTTCLRNHLKSKHPAEFLTLSENDIKYMVKTEINDNASVHTNLQLHDADPLEVQTVSDSDEKYASDEKLALMIAQHDYSFSLINSVGFVNFIKVLQPRYAINTVSYYENILCQDMYRRMQTQMKQQLVMLDSVSLATSISWRTGGQGLLSLSCHGISNDFQYKQFHLKCEALDGRHTEDVACRIRTIISNVCQELQLPKEKISCIIRDEGTCIPGSIVECNVHLLKLCVKYALESNEHLKQLDAKCLQIAKHFEQSPIAYNHLKYIHEKQLNREPLQLMEHNHNHSHLDWNAIFRLKSRMLRLKDALSLYAEEYNMVKIYPDEWLDIDLGQRVIQPIEEIVNILSGTSATASSVIPLIAALRDSLRTDVHNFVSSVTICSFARKLLEELESRCSTITTDIKYLMATYLDPRYKQAFFTHQEAQLVTEEVLAQLCRTHIQQWQPPMKIAKVASNVKNESKIDSFLDNMLTLSNTSTEASTSLHSQSQSQLKNLLYLYNSEPRVERQSDPITWWRSNNKYSALFPIVRRYLSTPAASIASDRIFDISKSLYSDMQVGLCPENVSKILFIKANLKALEQV</sequence>
<dbReference type="KEGG" id="dmo:Dmoj_GI17735"/>
<dbReference type="SUPFAM" id="SSF57667">
    <property type="entry name" value="beta-beta-alpha zinc fingers"/>
    <property type="match status" value="1"/>
</dbReference>
<dbReference type="InParanoid" id="B4KJV4"/>
<feature type="domain" description="BED-type" evidence="10">
    <location>
        <begin position="2"/>
        <end position="53"/>
    </location>
</feature>
<dbReference type="OMA" id="EHQMVNT"/>
<evidence type="ECO:0000256" key="8">
    <source>
        <dbReference type="ARBA" id="ARBA00023242"/>
    </source>
</evidence>
<protein>
    <recommendedName>
        <fullName evidence="10">BED-type domain-containing protein</fullName>
    </recommendedName>
</protein>
<dbReference type="AlphaFoldDB" id="B4KJV4"/>
<keyword evidence="8" id="KW-0539">Nucleus</keyword>
<keyword evidence="2" id="KW-0479">Metal-binding</keyword>
<dbReference type="GO" id="GO:0009791">
    <property type="term" value="P:post-embryonic development"/>
    <property type="evidence" value="ECO:0007669"/>
    <property type="project" value="UniProtKB-ARBA"/>
</dbReference>
<dbReference type="SMART" id="SM00614">
    <property type="entry name" value="ZnF_BED"/>
    <property type="match status" value="1"/>
</dbReference>
<name>B4KJV4_DROMO</name>
<dbReference type="InterPro" id="IPR036236">
    <property type="entry name" value="Znf_C2H2_sf"/>
</dbReference>
<dbReference type="InterPro" id="IPR008906">
    <property type="entry name" value="HATC_C_dom"/>
</dbReference>
<dbReference type="eggNOG" id="KOG1121">
    <property type="taxonomic scope" value="Eukaryota"/>
</dbReference>
<dbReference type="PROSITE" id="PS50808">
    <property type="entry name" value="ZF_BED"/>
    <property type="match status" value="1"/>
</dbReference>
<dbReference type="HOGENOM" id="CLU_543227_0_0_1"/>
<dbReference type="PANTHER" id="PTHR46481:SF10">
    <property type="entry name" value="ZINC FINGER BED DOMAIN-CONTAINING PROTEIN 39"/>
    <property type="match status" value="1"/>
</dbReference>
<keyword evidence="5" id="KW-0805">Transcription regulation</keyword>
<dbReference type="GO" id="GO:0005634">
    <property type="term" value="C:nucleus"/>
    <property type="evidence" value="ECO:0007669"/>
    <property type="project" value="UniProtKB-SubCell"/>
</dbReference>
<dbReference type="InterPro" id="IPR012337">
    <property type="entry name" value="RNaseH-like_sf"/>
</dbReference>
<keyword evidence="7" id="KW-0804">Transcription</keyword>
<dbReference type="FunCoup" id="B4KJV4">
    <property type="interactions" value="916"/>
</dbReference>
<dbReference type="OrthoDB" id="117690at2759"/>
<evidence type="ECO:0000256" key="2">
    <source>
        <dbReference type="ARBA" id="ARBA00022723"/>
    </source>
</evidence>
<keyword evidence="12" id="KW-1185">Reference proteome</keyword>
<comment type="subcellular location">
    <subcellularLocation>
        <location evidence="1">Nucleus</location>
    </subcellularLocation>
</comment>
<dbReference type="Pfam" id="PF02892">
    <property type="entry name" value="zf-BED"/>
    <property type="match status" value="1"/>
</dbReference>
<reference evidence="11 12" key="1">
    <citation type="journal article" date="2007" name="Nature">
        <title>Evolution of genes and genomes on the Drosophila phylogeny.</title>
        <authorList>
            <consortium name="Drosophila 12 Genomes Consortium"/>
            <person name="Clark A.G."/>
            <person name="Eisen M.B."/>
            <person name="Smith D.R."/>
            <person name="Bergman C.M."/>
            <person name="Oliver B."/>
            <person name="Markow T.A."/>
            <person name="Kaufman T.C."/>
            <person name="Kellis M."/>
            <person name="Gelbart W."/>
            <person name="Iyer V.N."/>
            <person name="Pollard D.A."/>
            <person name="Sackton T.B."/>
            <person name="Larracuente A.M."/>
            <person name="Singh N.D."/>
            <person name="Abad J.P."/>
            <person name="Abt D.N."/>
            <person name="Adryan B."/>
            <person name="Aguade M."/>
            <person name="Akashi H."/>
            <person name="Anderson W.W."/>
            <person name="Aquadro C.F."/>
            <person name="Ardell D.H."/>
            <person name="Arguello R."/>
            <person name="Artieri C.G."/>
            <person name="Barbash D.A."/>
            <person name="Barker D."/>
            <person name="Barsanti P."/>
            <person name="Batterham P."/>
            <person name="Batzoglou S."/>
            <person name="Begun D."/>
            <person name="Bhutkar A."/>
            <person name="Blanco E."/>
            <person name="Bosak S.A."/>
            <person name="Bradley R.K."/>
            <person name="Brand A.D."/>
            <person name="Brent M.R."/>
            <person name="Brooks A.N."/>
            <person name="Brown R.H."/>
            <person name="Butlin R.K."/>
            <person name="Caggese C."/>
            <person name="Calvi B.R."/>
            <person name="Bernardo de Carvalho A."/>
            <person name="Caspi A."/>
            <person name="Castrezana S."/>
            <person name="Celniker S.E."/>
            <person name="Chang J.L."/>
            <person name="Chapple C."/>
            <person name="Chatterji S."/>
            <person name="Chinwalla A."/>
            <person name="Civetta A."/>
            <person name="Clifton S.W."/>
            <person name="Comeron J.M."/>
            <person name="Costello J.C."/>
            <person name="Coyne J.A."/>
            <person name="Daub J."/>
            <person name="David R.G."/>
            <person name="Delcher A.L."/>
            <person name="Delehaunty K."/>
            <person name="Do C.B."/>
            <person name="Ebling H."/>
            <person name="Edwards K."/>
            <person name="Eickbush T."/>
            <person name="Evans J.D."/>
            <person name="Filipski A."/>
            <person name="Findeiss S."/>
            <person name="Freyhult E."/>
            <person name="Fulton L."/>
            <person name="Fulton R."/>
            <person name="Garcia A.C."/>
            <person name="Gardiner A."/>
            <person name="Garfield D.A."/>
            <person name="Garvin B.E."/>
            <person name="Gibson G."/>
            <person name="Gilbert D."/>
            <person name="Gnerre S."/>
            <person name="Godfrey J."/>
            <person name="Good R."/>
            <person name="Gotea V."/>
            <person name="Gravely B."/>
            <person name="Greenberg A.J."/>
            <person name="Griffiths-Jones S."/>
            <person name="Gross S."/>
            <person name="Guigo R."/>
            <person name="Gustafson E.A."/>
            <person name="Haerty W."/>
            <person name="Hahn M.W."/>
            <person name="Halligan D.L."/>
            <person name="Halpern A.L."/>
            <person name="Halter G.M."/>
            <person name="Han M.V."/>
            <person name="Heger A."/>
            <person name="Hillier L."/>
            <person name="Hinrichs A.S."/>
            <person name="Holmes I."/>
            <person name="Hoskins R.A."/>
            <person name="Hubisz M.J."/>
            <person name="Hultmark D."/>
            <person name="Huntley M.A."/>
            <person name="Jaffe D.B."/>
            <person name="Jagadeeshan S."/>
            <person name="Jeck W.R."/>
            <person name="Johnson J."/>
            <person name="Jones C.D."/>
            <person name="Jordan W.C."/>
            <person name="Karpen G.H."/>
            <person name="Kataoka E."/>
            <person name="Keightley P.D."/>
            <person name="Kheradpour P."/>
            <person name="Kirkness E.F."/>
            <person name="Koerich L.B."/>
            <person name="Kristiansen K."/>
            <person name="Kudrna D."/>
            <person name="Kulathinal R.J."/>
            <person name="Kumar S."/>
            <person name="Kwok R."/>
            <person name="Lander E."/>
            <person name="Langley C.H."/>
            <person name="Lapoint R."/>
            <person name="Lazzaro B.P."/>
            <person name="Lee S.J."/>
            <person name="Levesque L."/>
            <person name="Li R."/>
            <person name="Lin C.F."/>
            <person name="Lin M.F."/>
            <person name="Lindblad-Toh K."/>
            <person name="Llopart A."/>
            <person name="Long M."/>
            <person name="Low L."/>
            <person name="Lozovsky E."/>
            <person name="Lu J."/>
            <person name="Luo M."/>
            <person name="Machado C.A."/>
            <person name="Makalowski W."/>
            <person name="Marzo M."/>
            <person name="Matsuda M."/>
            <person name="Matzkin L."/>
            <person name="McAllister B."/>
            <person name="McBride C.S."/>
            <person name="McKernan B."/>
            <person name="McKernan K."/>
            <person name="Mendez-Lago M."/>
            <person name="Minx P."/>
            <person name="Mollenhauer M.U."/>
            <person name="Montooth K."/>
            <person name="Mount S.M."/>
            <person name="Mu X."/>
            <person name="Myers E."/>
            <person name="Negre B."/>
            <person name="Newfeld S."/>
            <person name="Nielsen R."/>
            <person name="Noor M.A."/>
            <person name="O'Grady P."/>
            <person name="Pachter L."/>
            <person name="Papaceit M."/>
            <person name="Parisi M.J."/>
            <person name="Parisi M."/>
            <person name="Parts L."/>
            <person name="Pedersen J.S."/>
            <person name="Pesole G."/>
            <person name="Phillippy A.M."/>
            <person name="Ponting C.P."/>
            <person name="Pop M."/>
            <person name="Porcelli D."/>
            <person name="Powell J.R."/>
            <person name="Prohaska S."/>
            <person name="Pruitt K."/>
            <person name="Puig M."/>
            <person name="Quesneville H."/>
            <person name="Ram K.R."/>
            <person name="Rand D."/>
            <person name="Rasmussen M.D."/>
            <person name="Reed L.K."/>
            <person name="Reenan R."/>
            <person name="Reily A."/>
            <person name="Remington K.A."/>
            <person name="Rieger T.T."/>
            <person name="Ritchie M.G."/>
            <person name="Robin C."/>
            <person name="Rogers Y.H."/>
            <person name="Rohde C."/>
            <person name="Rozas J."/>
            <person name="Rubenfield M.J."/>
            <person name="Ruiz A."/>
            <person name="Russo S."/>
            <person name="Salzberg S.L."/>
            <person name="Sanchez-Gracia A."/>
            <person name="Saranga D.J."/>
            <person name="Sato H."/>
            <person name="Schaeffer S.W."/>
            <person name="Schatz M.C."/>
            <person name="Schlenke T."/>
            <person name="Schwartz R."/>
            <person name="Segarra C."/>
            <person name="Singh R.S."/>
            <person name="Sirot L."/>
            <person name="Sirota M."/>
            <person name="Sisneros N.B."/>
            <person name="Smith C.D."/>
            <person name="Smith T.F."/>
            <person name="Spieth J."/>
            <person name="Stage D.E."/>
            <person name="Stark A."/>
            <person name="Stephan W."/>
            <person name="Strausberg R.L."/>
            <person name="Strempel S."/>
            <person name="Sturgill D."/>
            <person name="Sutton G."/>
            <person name="Sutton G.G."/>
            <person name="Tao W."/>
            <person name="Teichmann S."/>
            <person name="Tobari Y.N."/>
            <person name="Tomimura Y."/>
            <person name="Tsolas J.M."/>
            <person name="Valente V.L."/>
            <person name="Venter E."/>
            <person name="Venter J.C."/>
            <person name="Vicario S."/>
            <person name="Vieira F.G."/>
            <person name="Vilella A.J."/>
            <person name="Villasante A."/>
            <person name="Walenz B."/>
            <person name="Wang J."/>
            <person name="Wasserman M."/>
            <person name="Watts T."/>
            <person name="Wilson D."/>
            <person name="Wilson R.K."/>
            <person name="Wing R.A."/>
            <person name="Wolfner M.F."/>
            <person name="Wong A."/>
            <person name="Wong G.K."/>
            <person name="Wu C.I."/>
            <person name="Wu G."/>
            <person name="Yamamoto D."/>
            <person name="Yang H.P."/>
            <person name="Yang S.P."/>
            <person name="Yorke J.A."/>
            <person name="Yoshida K."/>
            <person name="Zdobnov E."/>
            <person name="Zhang P."/>
            <person name="Zhang Y."/>
            <person name="Zimin A.V."/>
            <person name="Baldwin J."/>
            <person name="Abdouelleil A."/>
            <person name="Abdulkadir J."/>
            <person name="Abebe A."/>
            <person name="Abera B."/>
            <person name="Abreu J."/>
            <person name="Acer S.C."/>
            <person name="Aftuck L."/>
            <person name="Alexander A."/>
            <person name="An P."/>
            <person name="Anderson E."/>
            <person name="Anderson S."/>
            <person name="Arachi H."/>
            <person name="Azer M."/>
            <person name="Bachantsang P."/>
            <person name="Barry A."/>
            <person name="Bayul T."/>
            <person name="Berlin A."/>
            <person name="Bessette D."/>
            <person name="Bloom T."/>
            <person name="Blye J."/>
            <person name="Boguslavskiy L."/>
            <person name="Bonnet C."/>
            <person name="Boukhgalter B."/>
            <person name="Bourzgui I."/>
            <person name="Brown A."/>
            <person name="Cahill P."/>
            <person name="Channer S."/>
            <person name="Cheshatsang Y."/>
            <person name="Chuda L."/>
            <person name="Citroen M."/>
            <person name="Collymore A."/>
            <person name="Cooke P."/>
            <person name="Costello M."/>
            <person name="D'Aco K."/>
            <person name="Daza R."/>
            <person name="De Haan G."/>
            <person name="DeGray S."/>
            <person name="DeMaso C."/>
            <person name="Dhargay N."/>
            <person name="Dooley K."/>
            <person name="Dooley E."/>
            <person name="Doricent M."/>
            <person name="Dorje P."/>
            <person name="Dorjee K."/>
            <person name="Dupes A."/>
            <person name="Elong R."/>
            <person name="Falk J."/>
            <person name="Farina A."/>
            <person name="Faro S."/>
            <person name="Ferguson D."/>
            <person name="Fisher S."/>
            <person name="Foley C.D."/>
            <person name="Franke A."/>
            <person name="Friedrich D."/>
            <person name="Gadbois L."/>
            <person name="Gearin G."/>
            <person name="Gearin C.R."/>
            <person name="Giannoukos G."/>
            <person name="Goode T."/>
            <person name="Graham J."/>
            <person name="Grandbois E."/>
            <person name="Grewal S."/>
            <person name="Gyaltsen K."/>
            <person name="Hafez N."/>
            <person name="Hagos B."/>
            <person name="Hall J."/>
            <person name="Henson C."/>
            <person name="Hollinger A."/>
            <person name="Honan T."/>
            <person name="Huard M.D."/>
            <person name="Hughes L."/>
            <person name="Hurhula B."/>
            <person name="Husby M.E."/>
            <person name="Kamat A."/>
            <person name="Kanga B."/>
            <person name="Kashin S."/>
            <person name="Khazanovich D."/>
            <person name="Kisner P."/>
            <person name="Lance K."/>
            <person name="Lara M."/>
            <person name="Lee W."/>
            <person name="Lennon N."/>
            <person name="Letendre F."/>
            <person name="LeVine R."/>
            <person name="Lipovsky A."/>
            <person name="Liu X."/>
            <person name="Liu J."/>
            <person name="Liu S."/>
            <person name="Lokyitsang T."/>
            <person name="Lokyitsang Y."/>
            <person name="Lubonja R."/>
            <person name="Lui A."/>
            <person name="MacDonald P."/>
            <person name="Magnisalis V."/>
            <person name="Maru K."/>
            <person name="Matthews C."/>
            <person name="McCusker W."/>
            <person name="McDonough S."/>
            <person name="Mehta T."/>
            <person name="Meldrim J."/>
            <person name="Meneus L."/>
            <person name="Mihai O."/>
            <person name="Mihalev A."/>
            <person name="Mihova T."/>
            <person name="Mittelman R."/>
            <person name="Mlenga V."/>
            <person name="Montmayeur A."/>
            <person name="Mulrain L."/>
            <person name="Navidi A."/>
            <person name="Naylor J."/>
            <person name="Negash T."/>
            <person name="Nguyen T."/>
            <person name="Nguyen N."/>
            <person name="Nicol R."/>
            <person name="Norbu C."/>
            <person name="Norbu N."/>
            <person name="Novod N."/>
            <person name="O'Neill B."/>
            <person name="Osman S."/>
            <person name="Markiewicz E."/>
            <person name="Oyono O.L."/>
            <person name="Patti C."/>
            <person name="Phunkhang P."/>
            <person name="Pierre F."/>
            <person name="Priest M."/>
            <person name="Raghuraman S."/>
            <person name="Rege F."/>
            <person name="Reyes R."/>
            <person name="Rise C."/>
            <person name="Rogov P."/>
            <person name="Ross K."/>
            <person name="Ryan E."/>
            <person name="Settipalli S."/>
            <person name="Shea T."/>
            <person name="Sherpa N."/>
            <person name="Shi L."/>
            <person name="Shih D."/>
            <person name="Sparrow T."/>
            <person name="Spaulding J."/>
            <person name="Stalker J."/>
            <person name="Stange-Thomann N."/>
            <person name="Stavropoulos S."/>
            <person name="Stone C."/>
            <person name="Strader C."/>
            <person name="Tesfaye S."/>
            <person name="Thomson T."/>
            <person name="Thoulutsang Y."/>
            <person name="Thoulutsang D."/>
            <person name="Topham K."/>
            <person name="Topping I."/>
            <person name="Tsamla T."/>
            <person name="Vassiliev H."/>
            <person name="Vo A."/>
            <person name="Wangchuk T."/>
            <person name="Wangdi T."/>
            <person name="Weiand M."/>
            <person name="Wilkinson J."/>
            <person name="Wilson A."/>
            <person name="Yadav S."/>
            <person name="Young G."/>
            <person name="Yu Q."/>
            <person name="Zembek L."/>
            <person name="Zhong D."/>
            <person name="Zimmer A."/>
            <person name="Zwirko Z."/>
            <person name="Jaffe D.B."/>
            <person name="Alvarez P."/>
            <person name="Brockman W."/>
            <person name="Butler J."/>
            <person name="Chin C."/>
            <person name="Gnerre S."/>
            <person name="Grabherr M."/>
            <person name="Kleber M."/>
            <person name="Mauceli E."/>
            <person name="MacCallum I."/>
        </authorList>
    </citation>
    <scope>NUCLEOTIDE SEQUENCE [LARGE SCALE GENOMIC DNA]</scope>
    <source>
        <strain evidence="12">Tucson 15081-1352.22</strain>
    </source>
</reference>
<dbReference type="GO" id="GO:0008270">
    <property type="term" value="F:zinc ion binding"/>
    <property type="evidence" value="ECO:0007669"/>
    <property type="project" value="UniProtKB-KW"/>
</dbReference>
<evidence type="ECO:0000256" key="5">
    <source>
        <dbReference type="ARBA" id="ARBA00023015"/>
    </source>
</evidence>
<dbReference type="GO" id="GO:0046983">
    <property type="term" value="F:protein dimerization activity"/>
    <property type="evidence" value="ECO:0007669"/>
    <property type="project" value="InterPro"/>
</dbReference>
<keyword evidence="4" id="KW-0862">Zinc</keyword>
<evidence type="ECO:0000259" key="10">
    <source>
        <dbReference type="PROSITE" id="PS50808"/>
    </source>
</evidence>
<evidence type="ECO:0000313" key="12">
    <source>
        <dbReference type="Proteomes" id="UP000009192"/>
    </source>
</evidence>
<keyword evidence="6" id="KW-0238">DNA-binding</keyword>
<evidence type="ECO:0000256" key="4">
    <source>
        <dbReference type="ARBA" id="ARBA00022833"/>
    </source>
</evidence>
<evidence type="ECO:0000256" key="7">
    <source>
        <dbReference type="ARBA" id="ARBA00023163"/>
    </source>
</evidence>
<accession>B4KJV4</accession>
<organism evidence="11 12">
    <name type="scientific">Drosophila mojavensis</name>
    <name type="common">Fruit fly</name>
    <dbReference type="NCBI Taxonomy" id="7230"/>
    <lineage>
        <taxon>Eukaryota</taxon>
        <taxon>Metazoa</taxon>
        <taxon>Ecdysozoa</taxon>
        <taxon>Arthropoda</taxon>
        <taxon>Hexapoda</taxon>
        <taxon>Insecta</taxon>
        <taxon>Pterygota</taxon>
        <taxon>Neoptera</taxon>
        <taxon>Endopterygota</taxon>
        <taxon>Diptera</taxon>
        <taxon>Brachycera</taxon>
        <taxon>Muscomorpha</taxon>
        <taxon>Ephydroidea</taxon>
        <taxon>Drosophilidae</taxon>
        <taxon>Drosophila</taxon>
    </lineage>
</organism>
<dbReference type="InterPro" id="IPR052035">
    <property type="entry name" value="ZnF_BED_domain_contain"/>
</dbReference>
<dbReference type="PANTHER" id="PTHR46481">
    <property type="entry name" value="ZINC FINGER BED DOMAIN-CONTAINING PROTEIN 4"/>
    <property type="match status" value="1"/>
</dbReference>
<proteinExistence type="predicted"/>
<evidence type="ECO:0000256" key="1">
    <source>
        <dbReference type="ARBA" id="ARBA00004123"/>
    </source>
</evidence>
<dbReference type="Proteomes" id="UP000009192">
    <property type="component" value="Unassembled WGS sequence"/>
</dbReference>